<organism evidence="2 3">
    <name type="scientific">Variovorax ginsengisoli</name>
    <dbReference type="NCBI Taxonomy" id="363844"/>
    <lineage>
        <taxon>Bacteria</taxon>
        <taxon>Pseudomonadati</taxon>
        <taxon>Pseudomonadota</taxon>
        <taxon>Betaproteobacteria</taxon>
        <taxon>Burkholderiales</taxon>
        <taxon>Comamonadaceae</taxon>
        <taxon>Variovorax</taxon>
    </lineage>
</organism>
<keyword evidence="3" id="KW-1185">Reference proteome</keyword>
<evidence type="ECO:0000313" key="2">
    <source>
        <dbReference type="EMBL" id="MDO1535686.1"/>
    </source>
</evidence>
<accession>A0ABT8SE05</accession>
<evidence type="ECO:0000313" key="3">
    <source>
        <dbReference type="Proteomes" id="UP001169027"/>
    </source>
</evidence>
<feature type="compositionally biased region" description="Basic and acidic residues" evidence="1">
    <location>
        <begin position="351"/>
        <end position="363"/>
    </location>
</feature>
<feature type="region of interest" description="Disordered" evidence="1">
    <location>
        <begin position="351"/>
        <end position="377"/>
    </location>
</feature>
<dbReference type="SUPFAM" id="SSF56091">
    <property type="entry name" value="DNA ligase/mRNA capping enzyme, catalytic domain"/>
    <property type="match status" value="1"/>
</dbReference>
<dbReference type="Gene3D" id="3.30.470.30">
    <property type="entry name" value="DNA ligase/mRNA capping enzyme"/>
    <property type="match status" value="1"/>
</dbReference>
<keyword evidence="2" id="KW-0436">Ligase</keyword>
<dbReference type="Gene3D" id="2.20.140.10">
    <property type="entry name" value="WGR domain"/>
    <property type="match status" value="1"/>
</dbReference>
<sequence>MSTLEHAPESSFLFYTGNGSDKVYQAHLRQKEAGWVVDYGNGPRGGTLRTGTKTATPIAYEAARKIYDKLVREKTSGGYTPDQSGTLYTASDLAGRKSGELPQLPTAITEEEAERLLSDSAWGLQRKEDGENRILICEGTTIRGTNRRGLFVDIPQHWVGPTSNGRTIIPGEHVGDRFKAFDLLEFMGQDYRPMPYLERFNQLEKITRDIPWLDVIPLDLTTEAKRRRAEWIRFADGEGLVYKRLDAPFETGRSENSLKSKFTETATCLVLRQNAQRSVAVGLRDDTGAMIDLGNVTIPPSEALPAVGSLVEVRYLYRFDGGKFEQPVFKMPRPDMIEEAAVLSQVTRIKVRGDSESSEHAAEEEAEESAEGNRPRG</sequence>
<dbReference type="GO" id="GO:0016874">
    <property type="term" value="F:ligase activity"/>
    <property type="evidence" value="ECO:0007669"/>
    <property type="project" value="UniProtKB-KW"/>
</dbReference>
<dbReference type="RefSeq" id="WP_301813481.1">
    <property type="nucleotide sequence ID" value="NZ_JAUJZH010000021.1"/>
</dbReference>
<proteinExistence type="predicted"/>
<protein>
    <submittedName>
        <fullName evidence="2">ATP-dependent DNA ligase</fullName>
    </submittedName>
</protein>
<gene>
    <name evidence="2" type="ORF">Q2T77_25710</name>
</gene>
<dbReference type="EMBL" id="JAUKVY010000021">
    <property type="protein sequence ID" value="MDO1535686.1"/>
    <property type="molecule type" value="Genomic_DNA"/>
</dbReference>
<reference evidence="2" key="1">
    <citation type="submission" date="2023-06" db="EMBL/GenBank/DDBJ databases">
        <authorList>
            <person name="Jiang Y."/>
            <person name="Liu Q."/>
        </authorList>
    </citation>
    <scope>NUCLEOTIDE SEQUENCE</scope>
    <source>
        <strain evidence="2">CGMCC 1.12090</strain>
    </source>
</reference>
<evidence type="ECO:0000256" key="1">
    <source>
        <dbReference type="SAM" id="MobiDB-lite"/>
    </source>
</evidence>
<dbReference type="Proteomes" id="UP001169027">
    <property type="component" value="Unassembled WGS sequence"/>
</dbReference>
<name>A0ABT8SE05_9BURK</name>
<comment type="caution">
    <text evidence="2">The sequence shown here is derived from an EMBL/GenBank/DDBJ whole genome shotgun (WGS) entry which is preliminary data.</text>
</comment>